<evidence type="ECO:0000256" key="3">
    <source>
        <dbReference type="SAM" id="SignalP"/>
    </source>
</evidence>
<gene>
    <name evidence="5" type="ORF">Sliba_69530</name>
    <name evidence="6" type="ORF">STRLI_006919</name>
</gene>
<dbReference type="EMBL" id="BLIP01000003">
    <property type="protein sequence ID" value="GFE26500.1"/>
    <property type="molecule type" value="Genomic_DNA"/>
</dbReference>
<dbReference type="InterPro" id="IPR001314">
    <property type="entry name" value="Peptidase_S1A"/>
</dbReference>
<feature type="signal peptide" evidence="3">
    <location>
        <begin position="1"/>
        <end position="25"/>
    </location>
</feature>
<dbReference type="Gene3D" id="2.60.120.200">
    <property type="match status" value="2"/>
</dbReference>
<keyword evidence="1 3" id="KW-0732">Signal</keyword>
<dbReference type="PANTHER" id="PTHR46943">
    <property type="entry name" value="PENTRAXIN-RELATED PROTEIN PTX3"/>
    <property type="match status" value="1"/>
</dbReference>
<dbReference type="InterPro" id="IPR043504">
    <property type="entry name" value="Peptidase_S1_PA_chymotrypsin"/>
</dbReference>
<evidence type="ECO:0000313" key="8">
    <source>
        <dbReference type="Proteomes" id="UP001210609"/>
    </source>
</evidence>
<dbReference type="EC" id="3.4.21.-" evidence="6"/>
<dbReference type="GO" id="GO:0006508">
    <property type="term" value="P:proteolysis"/>
    <property type="evidence" value="ECO:0007669"/>
    <property type="project" value="InterPro"/>
</dbReference>
<organism evidence="5 7">
    <name type="scientific">Streptomyces nigrescens</name>
    <dbReference type="NCBI Taxonomy" id="1920"/>
    <lineage>
        <taxon>Bacteria</taxon>
        <taxon>Bacillati</taxon>
        <taxon>Actinomycetota</taxon>
        <taxon>Actinomycetes</taxon>
        <taxon>Kitasatosporales</taxon>
        <taxon>Streptomycetaceae</taxon>
        <taxon>Streptomyces</taxon>
    </lineage>
</organism>
<keyword evidence="6" id="KW-0378">Hydrolase</keyword>
<feature type="domain" description="Peptidase S1" evidence="4">
    <location>
        <begin position="169"/>
        <end position="381"/>
    </location>
</feature>
<dbReference type="InterPro" id="IPR009003">
    <property type="entry name" value="Peptidase_S1_PA"/>
</dbReference>
<dbReference type="AlphaFoldDB" id="A0A640TTU4"/>
<name>A0A640TTU4_STRNI</name>
<dbReference type="Proteomes" id="UP000429552">
    <property type="component" value="Unassembled WGS sequence"/>
</dbReference>
<dbReference type="InterPro" id="IPR001254">
    <property type="entry name" value="Trypsin_dom"/>
</dbReference>
<dbReference type="SMART" id="SM00020">
    <property type="entry name" value="Tryp_SPc"/>
    <property type="match status" value="1"/>
</dbReference>
<dbReference type="InterPro" id="IPR006558">
    <property type="entry name" value="LamG-like"/>
</dbReference>
<evidence type="ECO:0000256" key="1">
    <source>
        <dbReference type="ARBA" id="ARBA00022729"/>
    </source>
</evidence>
<accession>A0A640TTU4</accession>
<reference evidence="5 7" key="1">
    <citation type="submission" date="2019-12" db="EMBL/GenBank/DDBJ databases">
        <title>Whole genome shotgun sequence of Streptomyces libani subsp. libani NBRC 13452.</title>
        <authorList>
            <person name="Ichikawa N."/>
            <person name="Kimura A."/>
            <person name="Kitahashi Y."/>
            <person name="Komaki H."/>
            <person name="Tamura T."/>
        </authorList>
    </citation>
    <scope>NUCLEOTIDE SEQUENCE [LARGE SCALE GENOMIC DNA]</scope>
    <source>
        <strain evidence="5 7">NBRC 13452</strain>
    </source>
</reference>
<dbReference type="PROSITE" id="PS50240">
    <property type="entry name" value="TRYPSIN_DOM"/>
    <property type="match status" value="1"/>
</dbReference>
<evidence type="ECO:0000313" key="6">
    <source>
        <dbReference type="EMBL" id="WAU00645.1"/>
    </source>
</evidence>
<dbReference type="SMART" id="SM00560">
    <property type="entry name" value="LamGL"/>
    <property type="match status" value="2"/>
</dbReference>
<dbReference type="PRINTS" id="PR00722">
    <property type="entry name" value="CHYMOTRYPSIN"/>
</dbReference>
<dbReference type="InterPro" id="IPR042837">
    <property type="entry name" value="PTX3"/>
</dbReference>
<keyword evidence="8" id="KW-1185">Reference proteome</keyword>
<dbReference type="PANTHER" id="PTHR46943:SF1">
    <property type="entry name" value="PENTRAXIN-RELATED PROTEIN PTX3"/>
    <property type="match status" value="1"/>
</dbReference>
<proteinExistence type="predicted"/>
<evidence type="ECO:0000313" key="5">
    <source>
        <dbReference type="EMBL" id="GFE26500.1"/>
    </source>
</evidence>
<dbReference type="GO" id="GO:0004252">
    <property type="term" value="F:serine-type endopeptidase activity"/>
    <property type="evidence" value="ECO:0007669"/>
    <property type="project" value="InterPro"/>
</dbReference>
<sequence>MRWRVALGRPMSVTLAALTAVTAWGTGPMAGVSAAAPGEGSDSLVEDFAYPDRDKLLAEKGLKLVSGDGHITLVDCASGGSDLVRVNSRTSGDACFAVSGPVGYLALEIKRSYLAKSDSREGVTATVRTENPATNESKVEEVALEPGAWKSLGEGLDPTLNSTVLELSVGEGKTPVVTGDSARPWLARVTVGRPGQQGGKGCSGALVDRTWVLTAASCFSDDPAKSVPAGAPPREATATFGGKAPVRINYVVPRDDRDVLLARLAAPLTDIAPARIAGSAPGDGAALVAAGYGRTGTAWVPAGPHNSNVTRSSATDTTMALTGGKICKGDAGGPVLDGNGRITAVQSLAAHAGCLGQSGDGDGSTAARTDNIVSWLTGSAFNGKAAFPLDEGAGSRRVLGGTAREFTAELVGGAEPGVVGKVGTALKLNGTSAYAATAGPVVDTTKSFAVSAWVKLDAKDQNRTFVSQAGNRASGFQLYYSKNYDKWVFNRHLADTDDTAIARSISTDAAQTGVWTHLTGVYDSAAKKVQLFVNGKPQTAADFTTPWRAGGALQIGRLRWQNTWQENAAGAVDEVRTVQSVVTQADATALSTGQFPAHLQELASFALDESAGATQVSGGMGAGPVATVAGGGAQLGVSGKVGTALKLNGTSAYAATAGPVVDTTKSFAVSAWVKLDAKDQNRTFVSQAGNRASGFQLYYSKNYDKWVFNRHLADTDDTAIARSISTDAAQTGVWTHLTGVYDSAAKKVQLFVNGKPQTAADFTTPWRAGGALQIGRLHYQGTFQEHFAGTIDNIRIWDRAIGVDEIFNDGIQTGR</sequence>
<keyword evidence="2" id="KW-1015">Disulfide bond</keyword>
<dbReference type="Proteomes" id="UP001210609">
    <property type="component" value="Chromosome"/>
</dbReference>
<protein>
    <submittedName>
        <fullName evidence="6">Trypsin-like serine protease</fullName>
        <ecNumber evidence="6">3.4.21.-</ecNumber>
    </submittedName>
</protein>
<evidence type="ECO:0000256" key="2">
    <source>
        <dbReference type="ARBA" id="ARBA00023157"/>
    </source>
</evidence>
<dbReference type="InterPro" id="IPR013320">
    <property type="entry name" value="ConA-like_dom_sf"/>
</dbReference>
<dbReference type="RefSeq" id="WP_159490899.1">
    <property type="nucleotide sequence ID" value="NZ_BLIP01000003.1"/>
</dbReference>
<dbReference type="GO" id="GO:0006955">
    <property type="term" value="P:immune response"/>
    <property type="evidence" value="ECO:0007669"/>
    <property type="project" value="InterPro"/>
</dbReference>
<evidence type="ECO:0000313" key="7">
    <source>
        <dbReference type="Proteomes" id="UP000429552"/>
    </source>
</evidence>
<dbReference type="Gene3D" id="2.40.10.10">
    <property type="entry name" value="Trypsin-like serine proteases"/>
    <property type="match status" value="1"/>
</dbReference>
<dbReference type="Pfam" id="PF13385">
    <property type="entry name" value="Laminin_G_3"/>
    <property type="match status" value="2"/>
</dbReference>
<dbReference type="SUPFAM" id="SSF49899">
    <property type="entry name" value="Concanavalin A-like lectins/glucanases"/>
    <property type="match status" value="2"/>
</dbReference>
<dbReference type="Pfam" id="PF00089">
    <property type="entry name" value="Trypsin"/>
    <property type="match status" value="1"/>
</dbReference>
<dbReference type="EMBL" id="CP114202">
    <property type="protein sequence ID" value="WAU00645.1"/>
    <property type="molecule type" value="Genomic_DNA"/>
</dbReference>
<reference evidence="6 8" key="2">
    <citation type="submission" date="2022-12" db="EMBL/GenBank/DDBJ databases">
        <authorList>
            <person name="Ruckert C."/>
            <person name="Busche T."/>
            <person name="Kalinowski J."/>
            <person name="Wittmann C."/>
        </authorList>
    </citation>
    <scope>NUCLEOTIDE SEQUENCE [LARGE SCALE GENOMIC DNA]</scope>
    <source>
        <strain evidence="6 8">DSM 40555</strain>
    </source>
</reference>
<dbReference type="SUPFAM" id="SSF50494">
    <property type="entry name" value="Trypsin-like serine proteases"/>
    <property type="match status" value="1"/>
</dbReference>
<feature type="chain" id="PRO_5038841811" evidence="3">
    <location>
        <begin position="26"/>
        <end position="815"/>
    </location>
</feature>
<evidence type="ECO:0000259" key="4">
    <source>
        <dbReference type="PROSITE" id="PS50240"/>
    </source>
</evidence>